<evidence type="ECO:0000313" key="3">
    <source>
        <dbReference type="Proteomes" id="UP000594480"/>
    </source>
</evidence>
<dbReference type="InterPro" id="IPR010985">
    <property type="entry name" value="Ribbon_hlx_hlx"/>
</dbReference>
<dbReference type="InterPro" id="IPR002145">
    <property type="entry name" value="CopG"/>
</dbReference>
<proteinExistence type="predicted"/>
<dbReference type="GO" id="GO:0006355">
    <property type="term" value="P:regulation of DNA-templated transcription"/>
    <property type="evidence" value="ECO:0007669"/>
    <property type="project" value="InterPro"/>
</dbReference>
<evidence type="ECO:0000259" key="1">
    <source>
        <dbReference type="Pfam" id="PF01402"/>
    </source>
</evidence>
<accession>A0A7S8RI39</accession>
<dbReference type="KEGG" id="msf:IT882_02360"/>
<dbReference type="Pfam" id="PF01402">
    <property type="entry name" value="RHH_1"/>
    <property type="match status" value="1"/>
</dbReference>
<organism evidence="2 3">
    <name type="scientific">Microbacterium schleiferi</name>
    <dbReference type="NCBI Taxonomy" id="69362"/>
    <lineage>
        <taxon>Bacteria</taxon>
        <taxon>Bacillati</taxon>
        <taxon>Actinomycetota</taxon>
        <taxon>Actinomycetes</taxon>
        <taxon>Micrococcales</taxon>
        <taxon>Microbacteriaceae</taxon>
        <taxon>Microbacterium</taxon>
    </lineage>
</organism>
<reference evidence="2 3" key="1">
    <citation type="submission" date="2020-11" db="EMBL/GenBank/DDBJ databases">
        <title>Amino acid is mineralized and recycled by bacteria in oceanic microbiome.</title>
        <authorList>
            <person name="Zheng L.Y."/>
        </authorList>
    </citation>
    <scope>NUCLEOTIDE SEQUENCE [LARGE SCALE GENOMIC DNA]</scope>
    <source>
        <strain evidence="2 3">A32-1</strain>
    </source>
</reference>
<dbReference type="Proteomes" id="UP000594480">
    <property type="component" value="Chromosome"/>
</dbReference>
<name>A0A7S8RI39_9MICO</name>
<sequence>MVKTTLYLPDDLKRAIELEAARQGSSEADVIRETLRHGLSQTPRAPRGAIFTGSEPIAERADELLAGFGE</sequence>
<dbReference type="SUPFAM" id="SSF47598">
    <property type="entry name" value="Ribbon-helix-helix"/>
    <property type="match status" value="1"/>
</dbReference>
<keyword evidence="3" id="KW-1185">Reference proteome</keyword>
<feature type="domain" description="Ribbon-helix-helix protein CopG" evidence="1">
    <location>
        <begin position="3"/>
        <end position="39"/>
    </location>
</feature>
<dbReference type="CDD" id="cd21631">
    <property type="entry name" value="RHH_CopG_NikR-like"/>
    <property type="match status" value="1"/>
</dbReference>
<gene>
    <name evidence="2" type="ORF">IT882_02360</name>
</gene>
<dbReference type="AlphaFoldDB" id="A0A7S8RI39"/>
<protein>
    <submittedName>
        <fullName evidence="2">Ribbon-helix-helix protein, CopG family</fullName>
    </submittedName>
</protein>
<dbReference type="RefSeq" id="WP_195693007.1">
    <property type="nucleotide sequence ID" value="NZ_CP064760.1"/>
</dbReference>
<evidence type="ECO:0000313" key="2">
    <source>
        <dbReference type="EMBL" id="QPE04986.1"/>
    </source>
</evidence>
<dbReference type="EMBL" id="CP064760">
    <property type="protein sequence ID" value="QPE04986.1"/>
    <property type="molecule type" value="Genomic_DNA"/>
</dbReference>